<dbReference type="AlphaFoldDB" id="A0A6G1JHU9"/>
<protein>
    <submittedName>
        <fullName evidence="2">Uncharacterized protein</fullName>
    </submittedName>
</protein>
<dbReference type="EMBL" id="MU005571">
    <property type="protein sequence ID" value="KAF2690046.1"/>
    <property type="molecule type" value="Genomic_DNA"/>
</dbReference>
<evidence type="ECO:0000313" key="3">
    <source>
        <dbReference type="Proteomes" id="UP000799291"/>
    </source>
</evidence>
<evidence type="ECO:0000313" key="2">
    <source>
        <dbReference type="EMBL" id="KAF2690046.1"/>
    </source>
</evidence>
<proteinExistence type="predicted"/>
<dbReference type="Proteomes" id="UP000799291">
    <property type="component" value="Unassembled WGS sequence"/>
</dbReference>
<keyword evidence="3" id="KW-1185">Reference proteome</keyword>
<feature type="region of interest" description="Disordered" evidence="1">
    <location>
        <begin position="1"/>
        <end position="26"/>
    </location>
</feature>
<gene>
    <name evidence="2" type="ORF">K458DRAFT_412887</name>
</gene>
<evidence type="ECO:0000256" key="1">
    <source>
        <dbReference type="SAM" id="MobiDB-lite"/>
    </source>
</evidence>
<accession>A0A6G1JHU9</accession>
<sequence>MHPFAVAPRPSRPIPTQPKHRPAPQQKVIHRPAPPLLILPSIGSLSPGPHFY</sequence>
<organism evidence="2 3">
    <name type="scientific">Lentithecium fluviatile CBS 122367</name>
    <dbReference type="NCBI Taxonomy" id="1168545"/>
    <lineage>
        <taxon>Eukaryota</taxon>
        <taxon>Fungi</taxon>
        <taxon>Dikarya</taxon>
        <taxon>Ascomycota</taxon>
        <taxon>Pezizomycotina</taxon>
        <taxon>Dothideomycetes</taxon>
        <taxon>Pleosporomycetidae</taxon>
        <taxon>Pleosporales</taxon>
        <taxon>Massarineae</taxon>
        <taxon>Lentitheciaceae</taxon>
        <taxon>Lentithecium</taxon>
    </lineage>
</organism>
<name>A0A6G1JHU9_9PLEO</name>
<reference evidence="2" key="1">
    <citation type="journal article" date="2020" name="Stud. Mycol.">
        <title>101 Dothideomycetes genomes: a test case for predicting lifestyles and emergence of pathogens.</title>
        <authorList>
            <person name="Haridas S."/>
            <person name="Albert R."/>
            <person name="Binder M."/>
            <person name="Bloem J."/>
            <person name="Labutti K."/>
            <person name="Salamov A."/>
            <person name="Andreopoulos B."/>
            <person name="Baker S."/>
            <person name="Barry K."/>
            <person name="Bills G."/>
            <person name="Bluhm B."/>
            <person name="Cannon C."/>
            <person name="Castanera R."/>
            <person name="Culley D."/>
            <person name="Daum C."/>
            <person name="Ezra D."/>
            <person name="Gonzalez J."/>
            <person name="Henrissat B."/>
            <person name="Kuo A."/>
            <person name="Liang C."/>
            <person name="Lipzen A."/>
            <person name="Lutzoni F."/>
            <person name="Magnuson J."/>
            <person name="Mondo S."/>
            <person name="Nolan M."/>
            <person name="Ohm R."/>
            <person name="Pangilinan J."/>
            <person name="Park H.-J."/>
            <person name="Ramirez L."/>
            <person name="Alfaro M."/>
            <person name="Sun H."/>
            <person name="Tritt A."/>
            <person name="Yoshinaga Y."/>
            <person name="Zwiers L.-H."/>
            <person name="Turgeon B."/>
            <person name="Goodwin S."/>
            <person name="Spatafora J."/>
            <person name="Crous P."/>
            <person name="Grigoriev I."/>
        </authorList>
    </citation>
    <scope>NUCLEOTIDE SEQUENCE</scope>
    <source>
        <strain evidence="2">CBS 122367</strain>
    </source>
</reference>